<name>A0A7X5KP41_9FIRM</name>
<organism evidence="8 9">
    <name type="scientific">Anaerotalea alkaliphila</name>
    <dbReference type="NCBI Taxonomy" id="2662126"/>
    <lineage>
        <taxon>Bacteria</taxon>
        <taxon>Bacillati</taxon>
        <taxon>Bacillota</taxon>
        <taxon>Clostridia</taxon>
        <taxon>Eubacteriales</taxon>
        <taxon>Anaerotalea</taxon>
    </lineage>
</organism>
<evidence type="ECO:0000256" key="4">
    <source>
        <dbReference type="ARBA" id="ARBA00022989"/>
    </source>
</evidence>
<evidence type="ECO:0000256" key="1">
    <source>
        <dbReference type="ARBA" id="ARBA00004141"/>
    </source>
</evidence>
<feature type="transmembrane region" description="Helical" evidence="7">
    <location>
        <begin position="428"/>
        <end position="449"/>
    </location>
</feature>
<feature type="transmembrane region" description="Helical" evidence="7">
    <location>
        <begin position="141"/>
        <end position="159"/>
    </location>
</feature>
<dbReference type="PRINTS" id="PR00176">
    <property type="entry name" value="NANEUSMPORT"/>
</dbReference>
<comment type="similarity">
    <text evidence="6">Belongs to the sodium:neurotransmitter symporter (SNF) (TC 2.A.22) family.</text>
</comment>
<dbReference type="Pfam" id="PF00209">
    <property type="entry name" value="SNF"/>
    <property type="match status" value="2"/>
</dbReference>
<dbReference type="CDD" id="cd10336">
    <property type="entry name" value="SLC6sbd_Tyt1-Like"/>
    <property type="match status" value="1"/>
</dbReference>
<dbReference type="InterPro" id="IPR000175">
    <property type="entry name" value="Na/ntran_symport"/>
</dbReference>
<dbReference type="AlphaFoldDB" id="A0A7X5KP41"/>
<protein>
    <recommendedName>
        <fullName evidence="6">Transporter</fullName>
    </recommendedName>
</protein>
<keyword evidence="4 7" id="KW-1133">Transmembrane helix</keyword>
<keyword evidence="3 6" id="KW-0812">Transmembrane</keyword>
<feature type="transmembrane region" description="Helical" evidence="7">
    <location>
        <begin position="296"/>
        <end position="322"/>
    </location>
</feature>
<dbReference type="GO" id="GO:0016020">
    <property type="term" value="C:membrane"/>
    <property type="evidence" value="ECO:0007669"/>
    <property type="project" value="UniProtKB-SubCell"/>
</dbReference>
<feature type="transmembrane region" description="Helical" evidence="7">
    <location>
        <begin position="342"/>
        <end position="363"/>
    </location>
</feature>
<feature type="transmembrane region" description="Helical" evidence="7">
    <location>
        <begin position="171"/>
        <end position="192"/>
    </location>
</feature>
<reference evidence="8 9" key="1">
    <citation type="submission" date="2020-01" db="EMBL/GenBank/DDBJ databases">
        <title>Anaeroalcalibacter tamaniensis gen. nov., sp. nov., moderately halophilic strictly anaerobic fermenter bacterium from mud volcano of Taman peninsula.</title>
        <authorList>
            <person name="Frolova A."/>
            <person name="Merkel A.Y."/>
            <person name="Slobodkin A.I."/>
        </authorList>
    </citation>
    <scope>NUCLEOTIDE SEQUENCE [LARGE SCALE GENOMIC DNA]</scope>
    <source>
        <strain evidence="8 9">F-3ap</strain>
    </source>
</reference>
<evidence type="ECO:0000313" key="8">
    <source>
        <dbReference type="EMBL" id="NDL67487.1"/>
    </source>
</evidence>
<keyword evidence="2 6" id="KW-0813">Transport</keyword>
<dbReference type="Proteomes" id="UP000461585">
    <property type="component" value="Unassembled WGS sequence"/>
</dbReference>
<evidence type="ECO:0000256" key="7">
    <source>
        <dbReference type="SAM" id="Phobius"/>
    </source>
</evidence>
<evidence type="ECO:0000313" key="9">
    <source>
        <dbReference type="Proteomes" id="UP000461585"/>
    </source>
</evidence>
<feature type="transmembrane region" description="Helical" evidence="7">
    <location>
        <begin position="12"/>
        <end position="29"/>
    </location>
</feature>
<dbReference type="NCBIfam" id="NF037979">
    <property type="entry name" value="Na_transp"/>
    <property type="match status" value="1"/>
</dbReference>
<dbReference type="PANTHER" id="PTHR42948:SF1">
    <property type="entry name" value="TRANSPORTER"/>
    <property type="match status" value="1"/>
</dbReference>
<accession>A0A7X5KP41</accession>
<gene>
    <name evidence="8" type="ORF">GXN74_06990</name>
</gene>
<proteinExistence type="inferred from homology"/>
<evidence type="ECO:0000256" key="5">
    <source>
        <dbReference type="ARBA" id="ARBA00023136"/>
    </source>
</evidence>
<sequence>MMQERSEFSSKIGFVLAAAGSAVGLGNIWRFPYLAAKYGGGLFVLIYIFFITTFGYAIMTSEIAIGRKTRLSPIGAYAALDKRFKFIGVIAVLVAALIVPYYSVIGGWIIKYLVTFASGGHLAAAKDDFFVGFITSPLEPVLWQIVFVLLAAFVVFKGIKDGIEKVNKVLMPVLIALSLGIGIYAMTLPGALDGLKYYLIPDFSRFSMEGVLAAMGQMFYSLSLAMGIMITYGSYLSRKDDIKKSVKQIEVFDSGVAMLAGFMIVPAVFAFSGGSAEALSAGPGLMFITLPKVFGSMALSSLVGSAFFLMVLFAAITSGISLMEVVVSTLCDKYRISRNKSVAVTTIFTILMGVPSSLGNGIWSHITIFDLAILDFFDFVTNAVLMPVGALFMCIFIGYILKTDEIAEEANESSTIQTKRFYTVMVRYVAPVFIIAVLLSSVLATFGIIKW</sequence>
<comment type="subcellular location">
    <subcellularLocation>
        <location evidence="1">Membrane</location>
        <topology evidence="1">Multi-pass membrane protein</topology>
    </subcellularLocation>
</comment>
<keyword evidence="5 7" id="KW-0472">Membrane</keyword>
<evidence type="ECO:0000256" key="3">
    <source>
        <dbReference type="ARBA" id="ARBA00022692"/>
    </source>
</evidence>
<comment type="caution">
    <text evidence="8">The sequence shown here is derived from an EMBL/GenBank/DDBJ whole genome shotgun (WGS) entry which is preliminary data.</text>
</comment>
<dbReference type="PANTHER" id="PTHR42948">
    <property type="entry name" value="TRANSPORTER"/>
    <property type="match status" value="1"/>
</dbReference>
<feature type="transmembrane region" description="Helical" evidence="7">
    <location>
        <begin position="212"/>
        <end position="235"/>
    </location>
</feature>
<dbReference type="InterPro" id="IPR047218">
    <property type="entry name" value="YocR/YhdH-like"/>
</dbReference>
<dbReference type="PROSITE" id="PS50267">
    <property type="entry name" value="NA_NEUROTRAN_SYMP_3"/>
    <property type="match status" value="1"/>
</dbReference>
<dbReference type="EMBL" id="JAAEEH010000015">
    <property type="protein sequence ID" value="NDL67487.1"/>
    <property type="molecule type" value="Genomic_DNA"/>
</dbReference>
<dbReference type="InterPro" id="IPR037272">
    <property type="entry name" value="SNS_sf"/>
</dbReference>
<dbReference type="SUPFAM" id="SSF161070">
    <property type="entry name" value="SNF-like"/>
    <property type="match status" value="1"/>
</dbReference>
<feature type="transmembrane region" description="Helical" evidence="7">
    <location>
        <begin position="383"/>
        <end position="401"/>
    </location>
</feature>
<keyword evidence="6" id="KW-0769">Symport</keyword>
<evidence type="ECO:0000256" key="6">
    <source>
        <dbReference type="RuleBase" id="RU003732"/>
    </source>
</evidence>
<keyword evidence="9" id="KW-1185">Reference proteome</keyword>
<feature type="transmembrane region" description="Helical" evidence="7">
    <location>
        <begin position="256"/>
        <end position="276"/>
    </location>
</feature>
<dbReference type="PROSITE" id="PS00610">
    <property type="entry name" value="NA_NEUROTRAN_SYMP_1"/>
    <property type="match status" value="1"/>
</dbReference>
<feature type="transmembrane region" description="Helical" evidence="7">
    <location>
        <begin position="41"/>
        <end position="65"/>
    </location>
</feature>
<evidence type="ECO:0000256" key="2">
    <source>
        <dbReference type="ARBA" id="ARBA00022448"/>
    </source>
</evidence>
<dbReference type="GO" id="GO:0015293">
    <property type="term" value="F:symporter activity"/>
    <property type="evidence" value="ECO:0007669"/>
    <property type="project" value="UniProtKB-KW"/>
</dbReference>
<feature type="transmembrane region" description="Helical" evidence="7">
    <location>
        <begin position="86"/>
        <end position="110"/>
    </location>
</feature>